<dbReference type="EMBL" id="VKKY01000001">
    <property type="protein sequence ID" value="KAA3439648.1"/>
    <property type="molecule type" value="Genomic_DNA"/>
</dbReference>
<name>A0A5B6TT22_9BACT</name>
<keyword evidence="4 7" id="KW-0812">Transmembrane</keyword>
<keyword evidence="5 7" id="KW-1133">Transmembrane helix</keyword>
<evidence type="ECO:0000256" key="2">
    <source>
        <dbReference type="ARBA" id="ARBA00022448"/>
    </source>
</evidence>
<dbReference type="InterPro" id="IPR036259">
    <property type="entry name" value="MFS_trans_sf"/>
</dbReference>
<evidence type="ECO:0000256" key="7">
    <source>
        <dbReference type="SAM" id="Phobius"/>
    </source>
</evidence>
<dbReference type="InterPro" id="IPR020846">
    <property type="entry name" value="MFS_dom"/>
</dbReference>
<feature type="domain" description="Major facilitator superfamily (MFS) profile" evidence="8">
    <location>
        <begin position="18"/>
        <end position="405"/>
    </location>
</feature>
<feature type="transmembrane region" description="Helical" evidence="7">
    <location>
        <begin position="317"/>
        <end position="340"/>
    </location>
</feature>
<keyword evidence="6 7" id="KW-0472">Membrane</keyword>
<protein>
    <submittedName>
        <fullName evidence="9">MFS transporter</fullName>
    </submittedName>
</protein>
<gene>
    <name evidence="9" type="ORF">FOA19_02930</name>
</gene>
<comment type="caution">
    <text evidence="9">The sequence shown here is derived from an EMBL/GenBank/DDBJ whole genome shotgun (WGS) entry which is preliminary data.</text>
</comment>
<evidence type="ECO:0000256" key="6">
    <source>
        <dbReference type="ARBA" id="ARBA00023136"/>
    </source>
</evidence>
<keyword evidence="10" id="KW-1185">Reference proteome</keyword>
<sequence>MIPIVSLYRNAFRGLSREVWYLAAVTFINRSGAMVVPFLSVYLTESLGFNIKQVGVLLSLYGVGATIGNFWGGWLTDRLGHFKVQLGSYVLTGLWLVVVPFLQRFEWVAGGLLLLSILTETLRPANESAVSAFSAPQQVTRAFSLNRLAINLGFSLGPALGGLLATLSYKWIFLADSFTCLTAGLAFFLLFKNRKGTAAEAAPQNQPADSGLEYPASRSAYHDALFLAFAFLCCCYLVAFSQLFTTLTLFWQKVHHLSKAEIGGLLSLQGLLVIPLEMVIVYRLGKVRTLWKMIVPGLLLLAIACVLVPLAQGLPVLVLSVVFWSLSEIFTLPFTSTLTAQRSSLQNRGSYMGLYTLSYSVAFIVGPLAGTSTIDSFGFNALWWGCSALCVLTAVGFYLVVRRLQAPAEMDFKLAVPEPV</sequence>
<dbReference type="Pfam" id="PF07690">
    <property type="entry name" value="MFS_1"/>
    <property type="match status" value="1"/>
</dbReference>
<evidence type="ECO:0000313" key="9">
    <source>
        <dbReference type="EMBL" id="KAA3439648.1"/>
    </source>
</evidence>
<keyword evidence="3" id="KW-1003">Cell membrane</keyword>
<feature type="transmembrane region" description="Helical" evidence="7">
    <location>
        <begin position="148"/>
        <end position="165"/>
    </location>
</feature>
<dbReference type="SUPFAM" id="SSF103473">
    <property type="entry name" value="MFS general substrate transporter"/>
    <property type="match status" value="1"/>
</dbReference>
<evidence type="ECO:0000256" key="5">
    <source>
        <dbReference type="ARBA" id="ARBA00022989"/>
    </source>
</evidence>
<keyword evidence="2" id="KW-0813">Transport</keyword>
<dbReference type="GO" id="GO:0005886">
    <property type="term" value="C:plasma membrane"/>
    <property type="evidence" value="ECO:0007669"/>
    <property type="project" value="UniProtKB-SubCell"/>
</dbReference>
<feature type="transmembrane region" description="Helical" evidence="7">
    <location>
        <begin position="262"/>
        <end position="282"/>
    </location>
</feature>
<evidence type="ECO:0000313" key="10">
    <source>
        <dbReference type="Proteomes" id="UP000324133"/>
    </source>
</evidence>
<reference evidence="9 10" key="1">
    <citation type="submission" date="2019-07" db="EMBL/GenBank/DDBJ databases">
        <title>Rufibacter sp. nov., isolated from lake sediment.</title>
        <authorList>
            <person name="Qu J.-H."/>
        </authorList>
    </citation>
    <scope>NUCLEOTIDE SEQUENCE [LARGE SCALE GENOMIC DNA]</scope>
    <source>
        <strain evidence="9 10">NBS58-1</strain>
    </source>
</reference>
<dbReference type="Gene3D" id="1.20.1250.20">
    <property type="entry name" value="MFS general substrate transporter like domains"/>
    <property type="match status" value="1"/>
</dbReference>
<feature type="transmembrane region" description="Helical" evidence="7">
    <location>
        <begin position="171"/>
        <end position="191"/>
    </location>
</feature>
<dbReference type="InterPro" id="IPR011701">
    <property type="entry name" value="MFS"/>
</dbReference>
<evidence type="ECO:0000256" key="4">
    <source>
        <dbReference type="ARBA" id="ARBA00022692"/>
    </source>
</evidence>
<dbReference type="OrthoDB" id="9788453at2"/>
<feature type="transmembrane region" description="Helical" evidence="7">
    <location>
        <begin position="294"/>
        <end position="311"/>
    </location>
</feature>
<dbReference type="GO" id="GO:0022857">
    <property type="term" value="F:transmembrane transporter activity"/>
    <property type="evidence" value="ECO:0007669"/>
    <property type="project" value="InterPro"/>
</dbReference>
<dbReference type="InterPro" id="IPR050171">
    <property type="entry name" value="MFS_Transporters"/>
</dbReference>
<accession>A0A5B6TT22</accession>
<feature type="transmembrane region" description="Helical" evidence="7">
    <location>
        <begin position="54"/>
        <end position="74"/>
    </location>
</feature>
<dbReference type="RefSeq" id="WP_149089290.1">
    <property type="nucleotide sequence ID" value="NZ_VKKY01000001.1"/>
</dbReference>
<evidence type="ECO:0000256" key="3">
    <source>
        <dbReference type="ARBA" id="ARBA00022475"/>
    </source>
</evidence>
<feature type="transmembrane region" description="Helical" evidence="7">
    <location>
        <begin position="352"/>
        <end position="369"/>
    </location>
</feature>
<proteinExistence type="predicted"/>
<feature type="transmembrane region" description="Helical" evidence="7">
    <location>
        <begin position="224"/>
        <end position="250"/>
    </location>
</feature>
<evidence type="ECO:0000256" key="1">
    <source>
        <dbReference type="ARBA" id="ARBA00004651"/>
    </source>
</evidence>
<dbReference type="PANTHER" id="PTHR23517:SF2">
    <property type="entry name" value="MULTIDRUG RESISTANCE PROTEIN MDTH"/>
    <property type="match status" value="1"/>
</dbReference>
<evidence type="ECO:0000259" key="8">
    <source>
        <dbReference type="PROSITE" id="PS50850"/>
    </source>
</evidence>
<feature type="transmembrane region" description="Helical" evidence="7">
    <location>
        <begin position="381"/>
        <end position="401"/>
    </location>
</feature>
<dbReference type="PROSITE" id="PS50850">
    <property type="entry name" value="MFS"/>
    <property type="match status" value="1"/>
</dbReference>
<dbReference type="Proteomes" id="UP000324133">
    <property type="component" value="Unassembled WGS sequence"/>
</dbReference>
<dbReference type="PANTHER" id="PTHR23517">
    <property type="entry name" value="RESISTANCE PROTEIN MDTM, PUTATIVE-RELATED-RELATED"/>
    <property type="match status" value="1"/>
</dbReference>
<dbReference type="AlphaFoldDB" id="A0A5B6TT22"/>
<feature type="transmembrane region" description="Helical" evidence="7">
    <location>
        <begin position="20"/>
        <end position="42"/>
    </location>
</feature>
<comment type="subcellular location">
    <subcellularLocation>
        <location evidence="1">Cell membrane</location>
        <topology evidence="1">Multi-pass membrane protein</topology>
    </subcellularLocation>
</comment>
<organism evidence="9 10">
    <name type="scientific">Rufibacter hautae</name>
    <dbReference type="NCBI Taxonomy" id="2595005"/>
    <lineage>
        <taxon>Bacteria</taxon>
        <taxon>Pseudomonadati</taxon>
        <taxon>Bacteroidota</taxon>
        <taxon>Cytophagia</taxon>
        <taxon>Cytophagales</taxon>
        <taxon>Hymenobacteraceae</taxon>
        <taxon>Rufibacter</taxon>
    </lineage>
</organism>